<gene>
    <name evidence="2" type="ORF">BC962_2097</name>
</gene>
<evidence type="ECO:0000259" key="1">
    <source>
        <dbReference type="Pfam" id="PF17931"/>
    </source>
</evidence>
<evidence type="ECO:0000313" key="3">
    <source>
        <dbReference type="Proteomes" id="UP000276282"/>
    </source>
</evidence>
<proteinExistence type="predicted"/>
<sequence>MKKKERIMATKKQPIEKKFSKEILIEFYMDYVLEHEQMPKSVYKFTKEHKITEDQFYEYFGSFEGLRKGIWSQFYMNTMEVMHQSIEFETFTPREKLLTFYYTFFELLTANRSYVLLTLNENPNKLKNLEQLKELRKDIKVFAKELISEGNENKNNQILKQSEVVFSEASWIQFLFILKFWLDDNSAKFESTDIVIEKSVNTVFDLFDNTPLERVIDLGKFLWKEKMN</sequence>
<dbReference type="AlphaFoldDB" id="A0A495PWG6"/>
<organism evidence="2 3">
    <name type="scientific">Gillisia mitskevichiae</name>
    <dbReference type="NCBI Taxonomy" id="270921"/>
    <lineage>
        <taxon>Bacteria</taxon>
        <taxon>Pseudomonadati</taxon>
        <taxon>Bacteroidota</taxon>
        <taxon>Flavobacteriia</taxon>
        <taxon>Flavobacteriales</taxon>
        <taxon>Flavobacteriaceae</taxon>
        <taxon>Gillisia</taxon>
    </lineage>
</organism>
<accession>A0A495PWG6</accession>
<dbReference type="Proteomes" id="UP000276282">
    <property type="component" value="Unassembled WGS sequence"/>
</dbReference>
<dbReference type="EMBL" id="RBLG01000002">
    <property type="protein sequence ID" value="RKS53838.1"/>
    <property type="molecule type" value="Genomic_DNA"/>
</dbReference>
<reference evidence="2 3" key="1">
    <citation type="submission" date="2018-10" db="EMBL/GenBank/DDBJ databases">
        <title>Genomic Encyclopedia of Archaeal and Bacterial Type Strains, Phase II (KMG-II): from individual species to whole genera.</title>
        <authorList>
            <person name="Goeker M."/>
        </authorList>
    </citation>
    <scope>NUCLEOTIDE SEQUENCE [LARGE SCALE GENOMIC DNA]</scope>
    <source>
        <strain evidence="2 3">DSM 19839</strain>
    </source>
</reference>
<evidence type="ECO:0000313" key="2">
    <source>
        <dbReference type="EMBL" id="RKS53838.1"/>
    </source>
</evidence>
<dbReference type="Pfam" id="PF17931">
    <property type="entry name" value="TetR_C_23"/>
    <property type="match status" value="1"/>
</dbReference>
<dbReference type="InterPro" id="IPR041673">
    <property type="entry name" value="TetR_C_23"/>
</dbReference>
<dbReference type="InterPro" id="IPR036271">
    <property type="entry name" value="Tet_transcr_reg_TetR-rel_C_sf"/>
</dbReference>
<feature type="domain" description="Tetracyclin repressor-like C-terminal" evidence="1">
    <location>
        <begin position="96"/>
        <end position="222"/>
    </location>
</feature>
<protein>
    <submittedName>
        <fullName evidence="2">AcrR family transcriptional regulator</fullName>
    </submittedName>
</protein>
<comment type="caution">
    <text evidence="2">The sequence shown here is derived from an EMBL/GenBank/DDBJ whole genome shotgun (WGS) entry which is preliminary data.</text>
</comment>
<keyword evidence="3" id="KW-1185">Reference proteome</keyword>
<name>A0A495PWG6_9FLAO</name>
<dbReference type="Gene3D" id="1.10.357.10">
    <property type="entry name" value="Tetracycline Repressor, domain 2"/>
    <property type="match status" value="1"/>
</dbReference>
<dbReference type="SUPFAM" id="SSF48498">
    <property type="entry name" value="Tetracyclin repressor-like, C-terminal domain"/>
    <property type="match status" value="1"/>
</dbReference>